<accession>A0ABW1DB14</accession>
<dbReference type="InterPro" id="IPR049244">
    <property type="entry name" value="DUF6879"/>
</dbReference>
<evidence type="ECO:0000259" key="1">
    <source>
        <dbReference type="Pfam" id="PF21806"/>
    </source>
</evidence>
<dbReference type="Pfam" id="PF21806">
    <property type="entry name" value="DUF6879"/>
    <property type="match status" value="1"/>
</dbReference>
<feature type="domain" description="DUF6879" evidence="1">
    <location>
        <begin position="8"/>
        <end position="168"/>
    </location>
</feature>
<organism evidence="2 3">
    <name type="scientific">Nonomuraea insulae</name>
    <dbReference type="NCBI Taxonomy" id="1616787"/>
    <lineage>
        <taxon>Bacteria</taxon>
        <taxon>Bacillati</taxon>
        <taxon>Actinomycetota</taxon>
        <taxon>Actinomycetes</taxon>
        <taxon>Streptosporangiales</taxon>
        <taxon>Streptosporangiaceae</taxon>
        <taxon>Nonomuraea</taxon>
    </lineage>
</organism>
<reference evidence="3" key="1">
    <citation type="journal article" date="2019" name="Int. J. Syst. Evol. Microbiol.">
        <title>The Global Catalogue of Microorganisms (GCM) 10K type strain sequencing project: providing services to taxonomists for standard genome sequencing and annotation.</title>
        <authorList>
            <consortium name="The Broad Institute Genomics Platform"/>
            <consortium name="The Broad Institute Genome Sequencing Center for Infectious Disease"/>
            <person name="Wu L."/>
            <person name="Ma J."/>
        </authorList>
    </citation>
    <scope>NUCLEOTIDE SEQUENCE [LARGE SCALE GENOMIC DNA]</scope>
    <source>
        <strain evidence="3">CCUG 53903</strain>
    </source>
</reference>
<gene>
    <name evidence="2" type="ORF">ACFPZ3_63440</name>
</gene>
<evidence type="ECO:0000313" key="3">
    <source>
        <dbReference type="Proteomes" id="UP001596058"/>
    </source>
</evidence>
<dbReference type="EMBL" id="JBHSPA010000114">
    <property type="protein sequence ID" value="MFC5834672.1"/>
    <property type="molecule type" value="Genomic_DNA"/>
</dbReference>
<protein>
    <submittedName>
        <fullName evidence="2">DUF6879 family protein</fullName>
    </submittedName>
</protein>
<keyword evidence="3" id="KW-1185">Reference proteome</keyword>
<evidence type="ECO:0000313" key="2">
    <source>
        <dbReference type="EMBL" id="MFC5834672.1"/>
    </source>
</evidence>
<proteinExistence type="predicted"/>
<sequence>MARLSDQDFQQHFRTAKRAFHLELKDSYHVNSETEPFRKWRAGEHDDHAWRRSWQAFLRETSAECLIQRVRVVTVPHAPYTRWLLDIAGDNVKAGEDIRYLPRQLATDIDLPEEDCWLFDDEHLVLSTFPGDGRAGVFVATDDAHLLRRYATARDLVWERAIPHAEYIHSAYMNTEPIT</sequence>
<comment type="caution">
    <text evidence="2">The sequence shown here is derived from an EMBL/GenBank/DDBJ whole genome shotgun (WGS) entry which is preliminary data.</text>
</comment>
<dbReference type="Proteomes" id="UP001596058">
    <property type="component" value="Unassembled WGS sequence"/>
</dbReference>
<name>A0ABW1DB14_9ACTN</name>
<dbReference type="RefSeq" id="WP_379524085.1">
    <property type="nucleotide sequence ID" value="NZ_JBHSPA010000114.1"/>
</dbReference>